<evidence type="ECO:0000256" key="3">
    <source>
        <dbReference type="ARBA" id="ARBA00022679"/>
    </source>
</evidence>
<dbReference type="EC" id="2.1.1.72" evidence="6"/>
<proteinExistence type="inferred from homology"/>
<dbReference type="Gene3D" id="3.40.50.150">
    <property type="entry name" value="Vaccinia Virus protein VP39"/>
    <property type="match status" value="1"/>
</dbReference>
<keyword evidence="7" id="KW-1185">Reference proteome</keyword>
<dbReference type="Pfam" id="PF01555">
    <property type="entry name" value="N6_N4_Mtase"/>
    <property type="match status" value="1"/>
</dbReference>
<evidence type="ECO:0000256" key="2">
    <source>
        <dbReference type="ARBA" id="ARBA00022603"/>
    </source>
</evidence>
<keyword evidence="3 6" id="KW-0808">Transferase</keyword>
<dbReference type="GO" id="GO:0032259">
    <property type="term" value="P:methylation"/>
    <property type="evidence" value="ECO:0007669"/>
    <property type="project" value="UniProtKB-KW"/>
</dbReference>
<organism evidence="6 7">
    <name type="scientific">Corynebacterium resistens (strain DSM 45100 / JCM 12819 / GTC 2026 / SICGH 158)</name>
    <dbReference type="NCBI Taxonomy" id="662755"/>
    <lineage>
        <taxon>Bacteria</taxon>
        <taxon>Bacillati</taxon>
        <taxon>Actinomycetota</taxon>
        <taxon>Actinomycetes</taxon>
        <taxon>Mycobacteriales</taxon>
        <taxon>Corynebacteriaceae</taxon>
        <taxon>Corynebacterium</taxon>
    </lineage>
</organism>
<dbReference type="HOGENOM" id="CLU_020164_2_1_11"/>
<dbReference type="AlphaFoldDB" id="F8E199"/>
<evidence type="ECO:0000256" key="4">
    <source>
        <dbReference type="ARBA" id="ARBA00022691"/>
    </source>
</evidence>
<dbReference type="EMBL" id="CP002857">
    <property type="protein sequence ID" value="AEI09263.1"/>
    <property type="molecule type" value="Genomic_DNA"/>
</dbReference>
<name>F8E199_CORRG</name>
<dbReference type="PROSITE" id="PS00092">
    <property type="entry name" value="N6_MTASE"/>
    <property type="match status" value="1"/>
</dbReference>
<dbReference type="PRINTS" id="PR00506">
    <property type="entry name" value="D21N6MTFRASE"/>
</dbReference>
<evidence type="ECO:0000256" key="1">
    <source>
        <dbReference type="ARBA" id="ARBA00006594"/>
    </source>
</evidence>
<dbReference type="REBASE" id="37338">
    <property type="entry name" value="M.Cre45100ORF907P"/>
</dbReference>
<dbReference type="SUPFAM" id="SSF53335">
    <property type="entry name" value="S-adenosyl-L-methionine-dependent methyltransferases"/>
    <property type="match status" value="1"/>
</dbReference>
<comment type="similarity">
    <text evidence="1">Belongs to the N(4)/N(6)-methyltransferase family.</text>
</comment>
<evidence type="ECO:0000313" key="7">
    <source>
        <dbReference type="Proteomes" id="UP000000492"/>
    </source>
</evidence>
<dbReference type="KEGG" id="crd:CRES_0907"/>
<evidence type="ECO:0000259" key="5">
    <source>
        <dbReference type="Pfam" id="PF01555"/>
    </source>
</evidence>
<dbReference type="InterPro" id="IPR002941">
    <property type="entry name" value="DNA_methylase_N4/N6"/>
</dbReference>
<dbReference type="STRING" id="662755.CRES_0907"/>
<dbReference type="PIRSF" id="PIRSF015855">
    <property type="entry name" value="TypeIII_Mtase_mKpnI"/>
    <property type="match status" value="1"/>
</dbReference>
<evidence type="ECO:0000313" key="6">
    <source>
        <dbReference type="EMBL" id="AEI09263.1"/>
    </source>
</evidence>
<sequence>MEQAMTEELNEVPRTTPDFATEAAAKLAELFPEVVADGKINLDTLKTILDIDVEDSRERFGLTWPGKRDAIRAAQTATTATLMPDKENSVNWDTTQNVFIEGDNLEVLKILQKHYYGQIKMIYIDPPYNTGNDFVYADDYADSIGNYLELTGQTDEGGKLSTNSESSGRFHSNWLSMMYPRLKLARNLLKNDGVIFISIDDNEQTALRTLCDQVFGESNYVNTFAWVSNPKGRQISANGAAITKEYILCYARDRRFAPEFDVRISLVKPLMPETYKGFDYELNSDELGPFVVKNELYNSNSKFNEETRPNLVFDIYYDPNSGEVRTADRSEVHLYPGFVKIPPKKNNNGTHNYHAFRWSREKIAEEGSELYFREAGDGKWRVYTKVRSIDQTILKDTITGLTTTTGANDLESVGIPKTYFDHPKPVKLIQVLLEASGVKSGDTVLDFFAGSASTAHAVFASNAETGDHRSCILVQLPELTDAQSDAHRAGYETISRISRERIRRAGRKILEEETSKLDGRADSLDVGFRAYKLVDTNFTKWKADSGLSEDQLVGLFADLADSADDHARPEALLTEVLLKLGFSLSEKIETINVEGLEAFSVADGLVLAYLDEHMTPTLDQLRAMVAKEPERLVILEDAFKGNDELKTNLLQECRTRNVDLWTA</sequence>
<dbReference type="InterPro" id="IPR002052">
    <property type="entry name" value="DNA_methylase_N6_adenine_CS"/>
</dbReference>
<reference evidence="6 7" key="1">
    <citation type="journal article" date="2012" name="BMC Genomics">
        <title>Complete genome sequence, lifestyle, and multi-drug resistance of the human pathogen Corynebacterium resistens DSM 45100 isolated from blood samples of a leukemia patient.</title>
        <authorList>
            <person name="Schroder J."/>
            <person name="Maus I."/>
            <person name="Meyer K."/>
            <person name="Wordemann S."/>
            <person name="Blom J."/>
            <person name="Jaenicke S."/>
            <person name="Schneider J."/>
            <person name="Trost E."/>
            <person name="Tauch A."/>
        </authorList>
    </citation>
    <scope>NUCLEOTIDE SEQUENCE [LARGE SCALE GENOMIC DNA]</scope>
    <source>
        <strain evidence="7">DSM 45100 / JCM 12819 / CCUG 50093 / GTC 2026 / SICGH 158</strain>
    </source>
</reference>
<keyword evidence="4" id="KW-0949">S-adenosyl-L-methionine</keyword>
<dbReference type="eggNOG" id="COG2189">
    <property type="taxonomic scope" value="Bacteria"/>
</dbReference>
<dbReference type="GO" id="GO:0003677">
    <property type="term" value="F:DNA binding"/>
    <property type="evidence" value="ECO:0007669"/>
    <property type="project" value="InterPro"/>
</dbReference>
<feature type="domain" description="DNA methylase N-4/N-6" evidence="5">
    <location>
        <begin position="119"/>
        <end position="459"/>
    </location>
</feature>
<dbReference type="GO" id="GO:0009007">
    <property type="term" value="F:site-specific DNA-methyltransferase (adenine-specific) activity"/>
    <property type="evidence" value="ECO:0007669"/>
    <property type="project" value="UniProtKB-EC"/>
</dbReference>
<dbReference type="InterPro" id="IPR002295">
    <property type="entry name" value="N4/N6-MTase_EcoPI_Mod-like"/>
</dbReference>
<accession>F8E199</accession>
<dbReference type="InterPro" id="IPR029063">
    <property type="entry name" value="SAM-dependent_MTases_sf"/>
</dbReference>
<gene>
    <name evidence="6" type="ordered locus">CRES_0907</name>
</gene>
<keyword evidence="2 6" id="KW-0489">Methyltransferase</keyword>
<dbReference type="GO" id="GO:0008170">
    <property type="term" value="F:N-methyltransferase activity"/>
    <property type="evidence" value="ECO:0007669"/>
    <property type="project" value="InterPro"/>
</dbReference>
<protein>
    <submittedName>
        <fullName evidence="6">Adenine-specific DNA-methyltransferase</fullName>
        <ecNumber evidence="6">2.1.1.72</ecNumber>
    </submittedName>
</protein>
<dbReference type="Proteomes" id="UP000000492">
    <property type="component" value="Chromosome"/>
</dbReference>